<name>A0A9P6QN39_9FUNG</name>
<keyword evidence="2" id="KW-1185">Reference proteome</keyword>
<sequence>VRENSPMIEMLYLQWGFYFNAAKTDFGSDDLSRVADFIDSNTLQDSTNINTRFAENTTLLLFLSRLMILSYCLKVPSCRQTFSSARWALLQVCPHMFKDVFVHLVVKLCDLMKGRALLESVLSSIVREEFESLRDMLAAHDYPNFSNDSKFMLVIDEAQILRDKNSTLFASSSIQGYPRPMLSPILHGFRTVGLRDELKIIYCGTGLSMRTLHWALSSGDGIKEYGSSTFPCK</sequence>
<dbReference type="AlphaFoldDB" id="A0A9P6QN39"/>
<dbReference type="Proteomes" id="UP000823405">
    <property type="component" value="Unassembled WGS sequence"/>
</dbReference>
<evidence type="ECO:0000313" key="2">
    <source>
        <dbReference type="Proteomes" id="UP000823405"/>
    </source>
</evidence>
<gene>
    <name evidence="1" type="ORF">BGZ97_007333</name>
</gene>
<proteinExistence type="predicted"/>
<organism evidence="1 2">
    <name type="scientific">Linnemannia gamsii</name>
    <dbReference type="NCBI Taxonomy" id="64522"/>
    <lineage>
        <taxon>Eukaryota</taxon>
        <taxon>Fungi</taxon>
        <taxon>Fungi incertae sedis</taxon>
        <taxon>Mucoromycota</taxon>
        <taxon>Mortierellomycotina</taxon>
        <taxon>Mortierellomycetes</taxon>
        <taxon>Mortierellales</taxon>
        <taxon>Mortierellaceae</taxon>
        <taxon>Linnemannia</taxon>
    </lineage>
</organism>
<reference evidence="1" key="1">
    <citation type="journal article" date="2020" name="Fungal Divers.">
        <title>Resolving the Mortierellaceae phylogeny through synthesis of multi-gene phylogenetics and phylogenomics.</title>
        <authorList>
            <person name="Vandepol N."/>
            <person name="Liber J."/>
            <person name="Desiro A."/>
            <person name="Na H."/>
            <person name="Kennedy M."/>
            <person name="Barry K."/>
            <person name="Grigoriev I.V."/>
            <person name="Miller A.N."/>
            <person name="O'Donnell K."/>
            <person name="Stajich J.E."/>
            <person name="Bonito G."/>
        </authorList>
    </citation>
    <scope>NUCLEOTIDE SEQUENCE</scope>
    <source>
        <strain evidence="1">NVP60</strain>
    </source>
</reference>
<protein>
    <submittedName>
        <fullName evidence="1">Uncharacterized protein</fullName>
    </submittedName>
</protein>
<dbReference type="OrthoDB" id="2393824at2759"/>
<dbReference type="EMBL" id="JAAAIN010003255">
    <property type="protein sequence ID" value="KAG0286712.1"/>
    <property type="molecule type" value="Genomic_DNA"/>
</dbReference>
<comment type="caution">
    <text evidence="1">The sequence shown here is derived from an EMBL/GenBank/DDBJ whole genome shotgun (WGS) entry which is preliminary data.</text>
</comment>
<accession>A0A9P6QN39</accession>
<evidence type="ECO:0000313" key="1">
    <source>
        <dbReference type="EMBL" id="KAG0286712.1"/>
    </source>
</evidence>
<feature type="non-terminal residue" evidence="1">
    <location>
        <position position="1"/>
    </location>
</feature>